<organism evidence="3 4">
    <name type="scientific">Arthrobacter ginkgonis</name>
    <dbReference type="NCBI Taxonomy" id="1630594"/>
    <lineage>
        <taxon>Bacteria</taxon>
        <taxon>Bacillati</taxon>
        <taxon>Actinomycetota</taxon>
        <taxon>Actinomycetes</taxon>
        <taxon>Micrococcales</taxon>
        <taxon>Micrococcaceae</taxon>
        <taxon>Arthrobacter</taxon>
    </lineage>
</organism>
<name>A0ABP7CE89_9MICC</name>
<evidence type="ECO:0000313" key="3">
    <source>
        <dbReference type="EMBL" id="GAA3685731.1"/>
    </source>
</evidence>
<dbReference type="PANTHER" id="PTHR48083">
    <property type="entry name" value="MEDIUM-CHAIN SPECIFIC ACYL-COA DEHYDROGENASE, MITOCHONDRIAL-RELATED"/>
    <property type="match status" value="1"/>
</dbReference>
<dbReference type="InterPro" id="IPR050741">
    <property type="entry name" value="Acyl-CoA_dehydrogenase"/>
</dbReference>
<evidence type="ECO:0000259" key="2">
    <source>
        <dbReference type="Pfam" id="PF08028"/>
    </source>
</evidence>
<comment type="caution">
    <text evidence="3">The sequence shown here is derived from an EMBL/GenBank/DDBJ whole genome shotgun (WGS) entry which is preliminary data.</text>
</comment>
<evidence type="ECO:0000256" key="1">
    <source>
        <dbReference type="ARBA" id="ARBA00023002"/>
    </source>
</evidence>
<keyword evidence="1" id="KW-0560">Oxidoreductase</keyword>
<dbReference type="Gene3D" id="1.10.540.10">
    <property type="entry name" value="Acyl-CoA dehydrogenase/oxidase, N-terminal domain"/>
    <property type="match status" value="1"/>
</dbReference>
<reference evidence="4" key="1">
    <citation type="journal article" date="2019" name="Int. J. Syst. Evol. Microbiol.">
        <title>The Global Catalogue of Microorganisms (GCM) 10K type strain sequencing project: providing services to taxonomists for standard genome sequencing and annotation.</title>
        <authorList>
            <consortium name="The Broad Institute Genomics Platform"/>
            <consortium name="The Broad Institute Genome Sequencing Center for Infectious Disease"/>
            <person name="Wu L."/>
            <person name="Ma J."/>
        </authorList>
    </citation>
    <scope>NUCLEOTIDE SEQUENCE [LARGE SCALE GENOMIC DNA]</scope>
    <source>
        <strain evidence="4">JCM 30742</strain>
    </source>
</reference>
<dbReference type="InterPro" id="IPR036250">
    <property type="entry name" value="AcylCo_DH-like_C"/>
</dbReference>
<dbReference type="Proteomes" id="UP001500752">
    <property type="component" value="Unassembled WGS sequence"/>
</dbReference>
<dbReference type="PANTHER" id="PTHR48083:SF19">
    <property type="entry name" value="FLAVIN-DEPENDENT MONOOXYGENASE, OXYGENASE SUBUNIT HSAA"/>
    <property type="match status" value="1"/>
</dbReference>
<gene>
    <name evidence="3" type="ORF">GCM10023081_23970</name>
</gene>
<accession>A0ABP7CE89</accession>
<protein>
    <submittedName>
        <fullName evidence="3">Acyl-CoA dehydrogenase family protein</fullName>
    </submittedName>
</protein>
<dbReference type="EMBL" id="BAABEO010000017">
    <property type="protein sequence ID" value="GAA3685731.1"/>
    <property type="molecule type" value="Genomic_DNA"/>
</dbReference>
<dbReference type="InterPro" id="IPR009100">
    <property type="entry name" value="AcylCoA_DH/oxidase_NM_dom_sf"/>
</dbReference>
<dbReference type="InterPro" id="IPR037069">
    <property type="entry name" value="AcylCoA_DH/ox_N_sf"/>
</dbReference>
<keyword evidence="4" id="KW-1185">Reference proteome</keyword>
<dbReference type="Gene3D" id="2.40.110.10">
    <property type="entry name" value="Butyryl-CoA Dehydrogenase, subunit A, domain 2"/>
    <property type="match status" value="1"/>
</dbReference>
<feature type="domain" description="Acyl-CoA dehydrogenase C-terminal" evidence="2">
    <location>
        <begin position="242"/>
        <end position="369"/>
    </location>
</feature>
<evidence type="ECO:0000313" key="4">
    <source>
        <dbReference type="Proteomes" id="UP001500752"/>
    </source>
</evidence>
<sequence>MSTLSSVSVQHQISQVADRLRDSAGEAELAGRLAPEVADLVKGTGVVRMLQSCDNGGLETSLEEFSAAVMQIAALNPAAGWVAGVVGVHPWELSQADPRLQAELWGTDPDTWIASPYAPTGRAVPVDGGYRLTGRWQFSSGTDNCQWVVIGGVATDAEGNAGEVPDVRHFVLPRADYRIVEDSWNVIGLKGTGSKDLVVTDAFVPEHRAIGAAALIGGGLTERNRPGHPLYAMPFGVVFSYAIASATLGITQGALREFTDYTRNRIGAMGDRVAGNPFQQAALAEASADIRASRLQLLDGARRMQEIAATGRRLTESERLEFRTDQVRASRRAVDAVDRLFTFAGGGSLRLEQPFQRYWRDAHAAMNHVCNIAEAIYQGYGQDTFGLEHDRSIFY</sequence>
<dbReference type="Pfam" id="PF08028">
    <property type="entry name" value="Acyl-CoA_dh_2"/>
    <property type="match status" value="1"/>
</dbReference>
<dbReference type="RefSeq" id="WP_345151036.1">
    <property type="nucleotide sequence ID" value="NZ_BAABEO010000017.1"/>
</dbReference>
<dbReference type="SUPFAM" id="SSF56645">
    <property type="entry name" value="Acyl-CoA dehydrogenase NM domain-like"/>
    <property type="match status" value="1"/>
</dbReference>
<dbReference type="InterPro" id="IPR046373">
    <property type="entry name" value="Acyl-CoA_Oxase/DH_mid-dom_sf"/>
</dbReference>
<proteinExistence type="predicted"/>
<dbReference type="PIRSF" id="PIRSF016578">
    <property type="entry name" value="HsaA"/>
    <property type="match status" value="1"/>
</dbReference>
<dbReference type="SUPFAM" id="SSF47203">
    <property type="entry name" value="Acyl-CoA dehydrogenase C-terminal domain-like"/>
    <property type="match status" value="1"/>
</dbReference>
<dbReference type="Gene3D" id="1.20.140.10">
    <property type="entry name" value="Butyryl-CoA Dehydrogenase, subunit A, domain 3"/>
    <property type="match status" value="1"/>
</dbReference>
<dbReference type="InterPro" id="IPR013107">
    <property type="entry name" value="Acyl-CoA_DH_C"/>
</dbReference>